<dbReference type="Proteomes" id="UP000015102">
    <property type="component" value="Unassembled WGS sequence"/>
</dbReference>
<protein>
    <submittedName>
        <fullName evidence="1">Uncharacterized protein</fullName>
    </submittedName>
</protein>
<dbReference type="EMBL" id="CAQQ02387430">
    <property type="status" value="NOT_ANNOTATED_CDS"/>
    <property type="molecule type" value="Genomic_DNA"/>
</dbReference>
<dbReference type="HOGENOM" id="CLU_2778743_0_0_1"/>
<accession>T1H2X9</accession>
<reference evidence="2" key="1">
    <citation type="submission" date="2013-02" db="EMBL/GenBank/DDBJ databases">
        <authorList>
            <person name="Hughes D."/>
        </authorList>
    </citation>
    <scope>NUCLEOTIDE SEQUENCE</scope>
    <source>
        <strain>Durham</strain>
        <strain evidence="2">NC isolate 2 -- Noor lab</strain>
    </source>
</reference>
<name>T1H2X9_MEGSC</name>
<reference evidence="1" key="2">
    <citation type="submission" date="2015-06" db="UniProtKB">
        <authorList>
            <consortium name="EnsemblMetazoa"/>
        </authorList>
    </citation>
    <scope>IDENTIFICATION</scope>
</reference>
<evidence type="ECO:0000313" key="2">
    <source>
        <dbReference type="Proteomes" id="UP000015102"/>
    </source>
</evidence>
<dbReference type="AlphaFoldDB" id="T1H2X9"/>
<dbReference type="EnsemblMetazoa" id="MESCA010585-RA">
    <property type="protein sequence ID" value="MESCA010585-PA"/>
    <property type="gene ID" value="MESCA010585"/>
</dbReference>
<proteinExistence type="predicted"/>
<keyword evidence="2" id="KW-1185">Reference proteome</keyword>
<sequence length="69" mass="7736">MNLEVESLLAITQLILVRADVRLKQELRNTESGVFSKSDIDLVQLPDGFTGGGQRRALYDPFAIKVEFL</sequence>
<organism evidence="1 2">
    <name type="scientific">Megaselia scalaris</name>
    <name type="common">Humpbacked fly</name>
    <name type="synonym">Phora scalaris</name>
    <dbReference type="NCBI Taxonomy" id="36166"/>
    <lineage>
        <taxon>Eukaryota</taxon>
        <taxon>Metazoa</taxon>
        <taxon>Ecdysozoa</taxon>
        <taxon>Arthropoda</taxon>
        <taxon>Hexapoda</taxon>
        <taxon>Insecta</taxon>
        <taxon>Pterygota</taxon>
        <taxon>Neoptera</taxon>
        <taxon>Endopterygota</taxon>
        <taxon>Diptera</taxon>
        <taxon>Brachycera</taxon>
        <taxon>Muscomorpha</taxon>
        <taxon>Platypezoidea</taxon>
        <taxon>Phoridae</taxon>
        <taxon>Megaseliini</taxon>
        <taxon>Megaselia</taxon>
    </lineage>
</organism>
<evidence type="ECO:0000313" key="1">
    <source>
        <dbReference type="EnsemblMetazoa" id="MESCA010585-PA"/>
    </source>
</evidence>
<dbReference type="EMBL" id="CAQQ02387429">
    <property type="status" value="NOT_ANNOTATED_CDS"/>
    <property type="molecule type" value="Genomic_DNA"/>
</dbReference>